<dbReference type="Gene3D" id="3.30.70.560">
    <property type="entry name" value="7,8-Dihydro-6-hydroxymethylpterin-pyrophosphokinase HPPK"/>
    <property type="match status" value="1"/>
</dbReference>
<name>A0AAU9BUS5_9GAMM</name>
<dbReference type="KEGG" id="mcau:MIT9_P2037"/>
<dbReference type="PROSITE" id="PS00794">
    <property type="entry name" value="HPPK"/>
    <property type="match status" value="1"/>
</dbReference>
<comment type="similarity">
    <text evidence="2">Belongs to the HPPK family.</text>
</comment>
<dbReference type="EC" id="2.7.6.3" evidence="3"/>
<reference evidence="15" key="1">
    <citation type="journal article" date="2024" name="Int. J. Syst. Evol. Microbiol.">
        <title>Methylomarinovum tepidoasis sp. nov., a moderately thermophilic methanotroph of the family Methylothermaceae isolated from a deep-sea hydrothermal field.</title>
        <authorList>
            <person name="Hirayama H."/>
            <person name="Takaki Y."/>
            <person name="Abe M."/>
            <person name="Miyazaki M."/>
            <person name="Uematsu K."/>
            <person name="Matsui Y."/>
            <person name="Takai K."/>
        </authorList>
    </citation>
    <scope>NUCLEOTIDE SEQUENCE [LARGE SCALE GENOMIC DNA]</scope>
    <source>
        <strain evidence="15">IT-9</strain>
    </source>
</reference>
<dbReference type="InterPro" id="IPR035907">
    <property type="entry name" value="Hppk_sf"/>
</dbReference>
<evidence type="ECO:0000256" key="1">
    <source>
        <dbReference type="ARBA" id="ARBA00005051"/>
    </source>
</evidence>
<dbReference type="AlphaFoldDB" id="A0AAU9BUS5"/>
<proteinExistence type="inferred from homology"/>
<keyword evidence="5 14" id="KW-0808">Transferase</keyword>
<keyword evidence="9" id="KW-0289">Folate biosynthesis</keyword>
<protein>
    <recommendedName>
        <fullName evidence="4">2-amino-4-hydroxy-6-hydroxymethyldihydropteridine pyrophosphokinase</fullName>
        <ecNumber evidence="3">2.7.6.3</ecNumber>
    </recommendedName>
    <alternativeName>
        <fullName evidence="11">6-hydroxymethyl-7,8-dihydropterin pyrophosphokinase</fullName>
    </alternativeName>
    <alternativeName>
        <fullName evidence="12">7,8-dihydro-6-hydroxymethylpterin-pyrophosphokinase</fullName>
    </alternativeName>
</protein>
<dbReference type="PANTHER" id="PTHR43071">
    <property type="entry name" value="2-AMINO-4-HYDROXY-6-HYDROXYMETHYLDIHYDROPTERIDINE PYROPHOSPHOKINASE"/>
    <property type="match status" value="1"/>
</dbReference>
<evidence type="ECO:0000259" key="13">
    <source>
        <dbReference type="PROSITE" id="PS00794"/>
    </source>
</evidence>
<sequence length="162" mass="17797">MTAIRAYIGLGSNLGDPVRQLERARAAIANLEGVKEAAFSSLYRSRPMGPQDQPDYVNAVMAVDTELPAMQLLSALQAIEAAQGRVREGERWGPRTLDLDILLYGRACIRTEDLTVPHYGLAERCFVLHPLAEIAPADLYVPDVGPLSDLVRRCPTEGLERL</sequence>
<dbReference type="SUPFAM" id="SSF55083">
    <property type="entry name" value="6-hydroxymethyl-7,8-dihydropterin pyrophosphokinase, HPPK"/>
    <property type="match status" value="1"/>
</dbReference>
<evidence type="ECO:0000313" key="14">
    <source>
        <dbReference type="EMBL" id="BCX82451.1"/>
    </source>
</evidence>
<evidence type="ECO:0000256" key="6">
    <source>
        <dbReference type="ARBA" id="ARBA00022741"/>
    </source>
</evidence>
<dbReference type="NCBIfam" id="TIGR01498">
    <property type="entry name" value="folK"/>
    <property type="match status" value="1"/>
</dbReference>
<dbReference type="EMBL" id="AP024714">
    <property type="protein sequence ID" value="BCX82451.1"/>
    <property type="molecule type" value="Genomic_DNA"/>
</dbReference>
<evidence type="ECO:0000256" key="4">
    <source>
        <dbReference type="ARBA" id="ARBA00016218"/>
    </source>
</evidence>
<evidence type="ECO:0000256" key="2">
    <source>
        <dbReference type="ARBA" id="ARBA00005810"/>
    </source>
</evidence>
<dbReference type="Proteomes" id="UP001321825">
    <property type="component" value="Chromosome"/>
</dbReference>
<evidence type="ECO:0000256" key="3">
    <source>
        <dbReference type="ARBA" id="ARBA00013253"/>
    </source>
</evidence>
<dbReference type="InterPro" id="IPR000550">
    <property type="entry name" value="Hppk"/>
</dbReference>
<organism evidence="14 15">
    <name type="scientific">Methylomarinovum caldicuralii</name>
    <dbReference type="NCBI Taxonomy" id="438856"/>
    <lineage>
        <taxon>Bacteria</taxon>
        <taxon>Pseudomonadati</taxon>
        <taxon>Pseudomonadota</taxon>
        <taxon>Gammaproteobacteria</taxon>
        <taxon>Methylococcales</taxon>
        <taxon>Methylothermaceae</taxon>
        <taxon>Methylomarinovum</taxon>
    </lineage>
</organism>
<evidence type="ECO:0000256" key="10">
    <source>
        <dbReference type="ARBA" id="ARBA00029409"/>
    </source>
</evidence>
<dbReference type="PANTHER" id="PTHR43071:SF1">
    <property type="entry name" value="2-AMINO-4-HYDROXY-6-HYDROXYMETHYLDIHYDROPTERIDINE PYROPHOSPHOKINASE"/>
    <property type="match status" value="1"/>
</dbReference>
<dbReference type="CDD" id="cd00483">
    <property type="entry name" value="HPPK"/>
    <property type="match status" value="1"/>
</dbReference>
<dbReference type="GO" id="GO:0003848">
    <property type="term" value="F:2-amino-4-hydroxy-6-hydroxymethyldihydropteridine diphosphokinase activity"/>
    <property type="evidence" value="ECO:0007669"/>
    <property type="project" value="UniProtKB-EC"/>
</dbReference>
<evidence type="ECO:0000256" key="12">
    <source>
        <dbReference type="ARBA" id="ARBA00033413"/>
    </source>
</evidence>
<evidence type="ECO:0000256" key="7">
    <source>
        <dbReference type="ARBA" id="ARBA00022777"/>
    </source>
</evidence>
<evidence type="ECO:0000256" key="9">
    <source>
        <dbReference type="ARBA" id="ARBA00022909"/>
    </source>
</evidence>
<dbReference type="GO" id="GO:0046656">
    <property type="term" value="P:folic acid biosynthetic process"/>
    <property type="evidence" value="ECO:0007669"/>
    <property type="project" value="UniProtKB-KW"/>
</dbReference>
<evidence type="ECO:0000256" key="8">
    <source>
        <dbReference type="ARBA" id="ARBA00022840"/>
    </source>
</evidence>
<keyword evidence="6" id="KW-0547">Nucleotide-binding</keyword>
<evidence type="ECO:0000256" key="11">
    <source>
        <dbReference type="ARBA" id="ARBA00029766"/>
    </source>
</evidence>
<feature type="domain" description="7,8-dihydro-6-hydroxymethylpterin-pyrophosphokinase" evidence="13">
    <location>
        <begin position="91"/>
        <end position="102"/>
    </location>
</feature>
<dbReference type="GO" id="GO:0016301">
    <property type="term" value="F:kinase activity"/>
    <property type="evidence" value="ECO:0007669"/>
    <property type="project" value="UniProtKB-KW"/>
</dbReference>
<accession>A0AAU9BUS5</accession>
<evidence type="ECO:0000256" key="5">
    <source>
        <dbReference type="ARBA" id="ARBA00022679"/>
    </source>
</evidence>
<keyword evidence="8" id="KW-0067">ATP-binding</keyword>
<comment type="function">
    <text evidence="10">Catalyzes the transfer of pyrophosphate from adenosine triphosphate (ATP) to 6-hydroxymethyl-7,8-dihydropterin, an enzymatic step in folate biosynthesis pathway.</text>
</comment>
<dbReference type="GO" id="GO:0005524">
    <property type="term" value="F:ATP binding"/>
    <property type="evidence" value="ECO:0007669"/>
    <property type="project" value="UniProtKB-KW"/>
</dbReference>
<keyword evidence="15" id="KW-1185">Reference proteome</keyword>
<comment type="pathway">
    <text evidence="1">Cofactor biosynthesis; tetrahydrofolate biosynthesis; 2-amino-4-hydroxy-6-hydroxymethyl-7,8-dihydropteridine diphosphate from 7,8-dihydroneopterin triphosphate: step 4/4.</text>
</comment>
<dbReference type="Pfam" id="PF01288">
    <property type="entry name" value="HPPK"/>
    <property type="match status" value="1"/>
</dbReference>
<gene>
    <name evidence="14" type="ORF">MIT9_P2037</name>
</gene>
<evidence type="ECO:0000313" key="15">
    <source>
        <dbReference type="Proteomes" id="UP001321825"/>
    </source>
</evidence>
<keyword evidence="7" id="KW-0418">Kinase</keyword>
<dbReference type="RefSeq" id="WP_317704853.1">
    <property type="nucleotide sequence ID" value="NZ_AP024714.1"/>
</dbReference>